<dbReference type="InterPro" id="IPR027635">
    <property type="entry name" value="Lantibiotic2_lead_pep_dom"/>
</dbReference>
<sequence>MGQINISDIDVVRAWKDEEYRSSLTEAQRAQLPENPAGLIDIMDEETNEIIGGWSFPVITKFLRCGRVLSLTAECHCARTITGGCRCPI</sequence>
<organism evidence="1 2">
    <name type="scientific">Nostoc minutum NIES-26</name>
    <dbReference type="NCBI Taxonomy" id="1844469"/>
    <lineage>
        <taxon>Bacteria</taxon>
        <taxon>Bacillati</taxon>
        <taxon>Cyanobacteriota</taxon>
        <taxon>Cyanophyceae</taxon>
        <taxon>Nostocales</taxon>
        <taxon>Nostocaceae</taxon>
        <taxon>Nostoc</taxon>
    </lineage>
</organism>
<reference evidence="1" key="1">
    <citation type="submission" date="2016-04" db="EMBL/GenBank/DDBJ databases">
        <authorList>
            <person name="Tabuchi Yagui T.R."/>
        </authorList>
    </citation>
    <scope>NUCLEOTIDE SEQUENCE [LARGE SCALE GENOMIC DNA]</scope>
    <source>
        <strain evidence="1">NIES-26</strain>
    </source>
</reference>
<evidence type="ECO:0008006" key="3">
    <source>
        <dbReference type="Google" id="ProtNLM"/>
    </source>
</evidence>
<dbReference type="GO" id="GO:0042742">
    <property type="term" value="P:defense response to bacterium"/>
    <property type="evidence" value="ECO:0007669"/>
    <property type="project" value="InterPro"/>
</dbReference>
<evidence type="ECO:0000313" key="1">
    <source>
        <dbReference type="EMBL" id="RCJ19620.1"/>
    </source>
</evidence>
<proteinExistence type="predicted"/>
<gene>
    <name evidence="1" type="ORF">A6770_05620</name>
</gene>
<keyword evidence="2" id="KW-1185">Reference proteome</keyword>
<dbReference type="AlphaFoldDB" id="A0A367Q765"/>
<name>A0A367Q765_9NOSO</name>
<accession>A0A367Q765</accession>
<comment type="caution">
    <text evidence="1">The sequence shown here is derived from an EMBL/GenBank/DDBJ whole genome shotgun (WGS) entry which is preliminary data.</text>
</comment>
<dbReference type="EMBL" id="LXQD01000339">
    <property type="protein sequence ID" value="RCJ19620.1"/>
    <property type="molecule type" value="Genomic_DNA"/>
</dbReference>
<dbReference type="Proteomes" id="UP000252107">
    <property type="component" value="Unassembled WGS sequence"/>
</dbReference>
<dbReference type="NCBIfam" id="TIGR03898">
    <property type="entry name" value="lanti_MRSA_kill"/>
    <property type="match status" value="1"/>
</dbReference>
<protein>
    <recommendedName>
        <fullName evidence="3">Mersacidin/lichenicidin family type 2 lantibiotic</fullName>
    </recommendedName>
</protein>
<evidence type="ECO:0000313" key="2">
    <source>
        <dbReference type="Proteomes" id="UP000252107"/>
    </source>
</evidence>